<feature type="region of interest" description="Disordered" evidence="4">
    <location>
        <begin position="120"/>
        <end position="145"/>
    </location>
</feature>
<feature type="region of interest" description="Disordered" evidence="4">
    <location>
        <begin position="225"/>
        <end position="246"/>
    </location>
</feature>
<keyword evidence="2" id="KW-0677">Repeat</keyword>
<dbReference type="GO" id="GO:0000244">
    <property type="term" value="P:spliceosomal tri-snRNP complex assembly"/>
    <property type="evidence" value="ECO:0007669"/>
    <property type="project" value="TreeGrafter"/>
</dbReference>
<comment type="subcellular location">
    <subcellularLocation>
        <location evidence="1">Nucleus</location>
    </subcellularLocation>
</comment>
<evidence type="ECO:0000256" key="2">
    <source>
        <dbReference type="ARBA" id="ARBA00022737"/>
    </source>
</evidence>
<dbReference type="Gene3D" id="1.25.40.10">
    <property type="entry name" value="Tetratricopeptide repeat domain"/>
    <property type="match status" value="1"/>
</dbReference>
<comment type="caution">
    <text evidence="6">The sequence shown here is derived from an EMBL/GenBank/DDBJ whole genome shotgun (WGS) entry which is preliminary data.</text>
</comment>
<dbReference type="GO" id="GO:0046540">
    <property type="term" value="C:U4/U6 x U5 tri-snRNP complex"/>
    <property type="evidence" value="ECO:0007669"/>
    <property type="project" value="TreeGrafter"/>
</dbReference>
<keyword evidence="3" id="KW-0539">Nucleus</keyword>
<dbReference type="FunFam" id="1.25.40.10:FF:000384">
    <property type="entry name" value="Probable pre-mRNA splicing factor prp1"/>
    <property type="match status" value="1"/>
</dbReference>
<organism evidence="6 7">
    <name type="scientific">Rhododendron simsii</name>
    <name type="common">Sims's rhododendron</name>
    <dbReference type="NCBI Taxonomy" id="118357"/>
    <lineage>
        <taxon>Eukaryota</taxon>
        <taxon>Viridiplantae</taxon>
        <taxon>Streptophyta</taxon>
        <taxon>Embryophyta</taxon>
        <taxon>Tracheophyta</taxon>
        <taxon>Spermatophyta</taxon>
        <taxon>Magnoliopsida</taxon>
        <taxon>eudicotyledons</taxon>
        <taxon>Gunneridae</taxon>
        <taxon>Pentapetalae</taxon>
        <taxon>asterids</taxon>
        <taxon>Ericales</taxon>
        <taxon>Ericaceae</taxon>
        <taxon>Ericoideae</taxon>
        <taxon>Rhodoreae</taxon>
        <taxon>Rhododendron</taxon>
    </lineage>
</organism>
<dbReference type="GO" id="GO:0080188">
    <property type="term" value="P:gene silencing by siRNA-directed DNA methylation"/>
    <property type="evidence" value="ECO:0007669"/>
    <property type="project" value="TreeGrafter"/>
</dbReference>
<keyword evidence="7" id="KW-1185">Reference proteome</keyword>
<proteinExistence type="predicted"/>
<name>A0A834GXY6_RHOSS</name>
<dbReference type="InterPro" id="IPR010491">
    <property type="entry name" value="PRP1_N"/>
</dbReference>
<dbReference type="PANTHER" id="PTHR11246">
    <property type="entry name" value="PRE-MRNA SPLICING FACTOR"/>
    <property type="match status" value="1"/>
</dbReference>
<reference evidence="6" key="1">
    <citation type="submission" date="2019-11" db="EMBL/GenBank/DDBJ databases">
        <authorList>
            <person name="Liu Y."/>
            <person name="Hou J."/>
            <person name="Li T.-Q."/>
            <person name="Guan C.-H."/>
            <person name="Wu X."/>
            <person name="Wu H.-Z."/>
            <person name="Ling F."/>
            <person name="Zhang R."/>
            <person name="Shi X.-G."/>
            <person name="Ren J.-P."/>
            <person name="Chen E.-F."/>
            <person name="Sun J.-M."/>
        </authorList>
    </citation>
    <scope>NUCLEOTIDE SEQUENCE</scope>
    <source>
        <strain evidence="6">Adult_tree_wgs_1</strain>
        <tissue evidence="6">Leaves</tissue>
    </source>
</reference>
<dbReference type="EMBL" id="WJXA01000005">
    <property type="protein sequence ID" value="KAF7143429.1"/>
    <property type="molecule type" value="Genomic_DNA"/>
</dbReference>
<evidence type="ECO:0000259" key="5">
    <source>
        <dbReference type="Pfam" id="PF06424"/>
    </source>
</evidence>
<evidence type="ECO:0000313" key="6">
    <source>
        <dbReference type="EMBL" id="KAF7143429.1"/>
    </source>
</evidence>
<sequence length="492" mass="54844">MGVIQAAEDVAYLGEAALVVAEVDGVAPLEIDLDEDQAFVVLALYRFQEPPAPQHLLQHQIVRRRQVVQRPVQPRARLEFLNAIPPPNYVAGLGRGATGFTTRSDIGPARAAPDLPAAATVGVGRGRGRGTGGEEEEENEDVYDNESQRFDEFEGNDVGLLYAWAKYDKEDEEWDMVMVKIEEGMDSRKEKREARLKREIEEYRASNPTITEQFADLKRELHTMSPSEWESIPEGTHSSRNKKRRRFESYVPVPDTLLEKARQEQAHVMAFDQKSWAAGGTETPGIDDLTAVGKGRGTVLSLKLDRLSDSVLGLTVVDPKGYLTDLNSMKITSGAEISGTKKERMVLKSLIQVKPEEPLGWIAAARLEERAGKIRAARQLITKGCEECPENEDVWIEACRLSRPEEAKAAIARGVKAILNSVELWMQAAKLEHEDENKSRVLPRGLDHVLGSVRLWKAVVELAHEEDARVLLMRAVECCPLHVELCLLLLGH</sequence>
<dbReference type="InterPro" id="IPR045075">
    <property type="entry name" value="Syf1-like"/>
</dbReference>
<evidence type="ECO:0000256" key="3">
    <source>
        <dbReference type="ARBA" id="ARBA00023242"/>
    </source>
</evidence>
<evidence type="ECO:0000313" key="7">
    <source>
        <dbReference type="Proteomes" id="UP000626092"/>
    </source>
</evidence>
<dbReference type="SUPFAM" id="SSF48452">
    <property type="entry name" value="TPR-like"/>
    <property type="match status" value="1"/>
</dbReference>
<dbReference type="PANTHER" id="PTHR11246:SF1">
    <property type="entry name" value="PRE-MRNA-PROCESSING FACTOR 6"/>
    <property type="match status" value="1"/>
</dbReference>
<dbReference type="InterPro" id="IPR011990">
    <property type="entry name" value="TPR-like_helical_dom_sf"/>
</dbReference>
<evidence type="ECO:0000256" key="4">
    <source>
        <dbReference type="SAM" id="MobiDB-lite"/>
    </source>
</evidence>
<feature type="compositionally biased region" description="Acidic residues" evidence="4">
    <location>
        <begin position="133"/>
        <end position="144"/>
    </location>
</feature>
<dbReference type="OrthoDB" id="440128at2759"/>
<gene>
    <name evidence="6" type="ORF">RHSIM_Rhsim05G0038800</name>
</gene>
<dbReference type="AlphaFoldDB" id="A0A834GXY6"/>
<dbReference type="Proteomes" id="UP000626092">
    <property type="component" value="Unassembled WGS sequence"/>
</dbReference>
<evidence type="ECO:0000256" key="1">
    <source>
        <dbReference type="ARBA" id="ARBA00004123"/>
    </source>
</evidence>
<feature type="domain" description="PRP1 splicing factor N-terminal" evidence="5">
    <location>
        <begin position="85"/>
        <end position="237"/>
    </location>
</feature>
<dbReference type="Pfam" id="PF06424">
    <property type="entry name" value="PRP1_N"/>
    <property type="match status" value="1"/>
</dbReference>
<protein>
    <recommendedName>
        <fullName evidence="5">PRP1 splicing factor N-terminal domain-containing protein</fullName>
    </recommendedName>
</protein>
<dbReference type="GO" id="GO:2000636">
    <property type="term" value="P:positive regulation of primary miRNA processing"/>
    <property type="evidence" value="ECO:0007669"/>
    <property type="project" value="TreeGrafter"/>
</dbReference>
<dbReference type="GO" id="GO:0071013">
    <property type="term" value="C:catalytic step 2 spliceosome"/>
    <property type="evidence" value="ECO:0007669"/>
    <property type="project" value="TreeGrafter"/>
</dbReference>
<accession>A0A834GXY6</accession>
<dbReference type="Pfam" id="PF13428">
    <property type="entry name" value="TPR_14"/>
    <property type="match status" value="1"/>
</dbReference>